<evidence type="ECO:0000256" key="2">
    <source>
        <dbReference type="ARBA" id="ARBA00022475"/>
    </source>
</evidence>
<feature type="transmembrane region" description="Helical" evidence="7">
    <location>
        <begin position="58"/>
        <end position="75"/>
    </location>
</feature>
<dbReference type="RefSeq" id="WP_252854260.1">
    <property type="nucleotide sequence ID" value="NZ_JAMXLR010000067.1"/>
</dbReference>
<comment type="subcellular location">
    <subcellularLocation>
        <location evidence="1">Cell membrane</location>
        <topology evidence="1">Multi-pass membrane protein</topology>
    </subcellularLocation>
</comment>
<dbReference type="InterPro" id="IPR055396">
    <property type="entry name" value="DUF7088"/>
</dbReference>
<feature type="transmembrane region" description="Helical" evidence="7">
    <location>
        <begin position="134"/>
        <end position="157"/>
    </location>
</feature>
<evidence type="ECO:0000256" key="5">
    <source>
        <dbReference type="ARBA" id="ARBA00023136"/>
    </source>
</evidence>
<keyword evidence="2" id="KW-1003">Cell membrane</keyword>
<evidence type="ECO:0000259" key="8">
    <source>
        <dbReference type="Pfam" id="PF09822"/>
    </source>
</evidence>
<feature type="transmembrane region" description="Helical" evidence="7">
    <location>
        <begin position="881"/>
        <end position="900"/>
    </location>
</feature>
<feature type="transmembrane region" description="Helical" evidence="7">
    <location>
        <begin position="21"/>
        <end position="38"/>
    </location>
</feature>
<reference evidence="11" key="1">
    <citation type="submission" date="2022-06" db="EMBL/GenBank/DDBJ databases">
        <title>Aeoliella straminimaris, a novel planctomycete from sediments.</title>
        <authorList>
            <person name="Vitorino I.R."/>
            <person name="Lage O.M."/>
        </authorList>
    </citation>
    <scope>NUCLEOTIDE SEQUENCE</scope>
    <source>
        <strain evidence="11">ICT_H6.2</strain>
    </source>
</reference>
<evidence type="ECO:0000313" key="11">
    <source>
        <dbReference type="EMBL" id="MCO6046145.1"/>
    </source>
</evidence>
<keyword evidence="3 7" id="KW-0812">Transmembrane</keyword>
<dbReference type="Pfam" id="PF23357">
    <property type="entry name" value="DUF7088"/>
    <property type="match status" value="1"/>
</dbReference>
<feature type="domain" description="ABC-2 type transporter transmembrane" evidence="9">
    <location>
        <begin position="45"/>
        <end position="199"/>
    </location>
</feature>
<accession>A0A9X2FC05</accession>
<feature type="transmembrane region" description="Helical" evidence="7">
    <location>
        <begin position="214"/>
        <end position="234"/>
    </location>
</feature>
<comment type="caution">
    <text evidence="11">The sequence shown here is derived from an EMBL/GenBank/DDBJ whole genome shotgun (WGS) entry which is preliminary data.</text>
</comment>
<dbReference type="InterPro" id="IPR013525">
    <property type="entry name" value="ABC2_TM"/>
</dbReference>
<feature type="transmembrane region" description="Helical" evidence="7">
    <location>
        <begin position="164"/>
        <end position="183"/>
    </location>
</feature>
<keyword evidence="6" id="KW-0175">Coiled coil</keyword>
<dbReference type="Pfam" id="PF09822">
    <property type="entry name" value="ABC_transp_aux"/>
    <property type="match status" value="1"/>
</dbReference>
<dbReference type="EMBL" id="JAMXLR010000067">
    <property type="protein sequence ID" value="MCO6046145.1"/>
    <property type="molecule type" value="Genomic_DNA"/>
</dbReference>
<evidence type="ECO:0000256" key="3">
    <source>
        <dbReference type="ARBA" id="ARBA00022692"/>
    </source>
</evidence>
<evidence type="ECO:0000256" key="7">
    <source>
        <dbReference type="SAM" id="Phobius"/>
    </source>
</evidence>
<dbReference type="GO" id="GO:0140359">
    <property type="term" value="F:ABC-type transporter activity"/>
    <property type="evidence" value="ECO:0007669"/>
    <property type="project" value="InterPro"/>
</dbReference>
<feature type="transmembrane region" description="Helical" evidence="7">
    <location>
        <begin position="255"/>
        <end position="273"/>
    </location>
</feature>
<evidence type="ECO:0000259" key="10">
    <source>
        <dbReference type="Pfam" id="PF23357"/>
    </source>
</evidence>
<dbReference type="PANTHER" id="PTHR30294:SF29">
    <property type="entry name" value="MULTIDRUG ABC TRANSPORTER PERMEASE YBHS-RELATED"/>
    <property type="match status" value="1"/>
</dbReference>
<keyword evidence="4 7" id="KW-1133">Transmembrane helix</keyword>
<organism evidence="11 12">
    <name type="scientific">Aeoliella straminimaris</name>
    <dbReference type="NCBI Taxonomy" id="2954799"/>
    <lineage>
        <taxon>Bacteria</taxon>
        <taxon>Pseudomonadati</taxon>
        <taxon>Planctomycetota</taxon>
        <taxon>Planctomycetia</taxon>
        <taxon>Pirellulales</taxon>
        <taxon>Lacipirellulaceae</taxon>
        <taxon>Aeoliella</taxon>
    </lineage>
</organism>
<keyword evidence="12" id="KW-1185">Reference proteome</keyword>
<feature type="domain" description="ABC-type uncharacterised transport system" evidence="8">
    <location>
        <begin position="428"/>
        <end position="753"/>
    </location>
</feature>
<keyword evidence="5 7" id="KW-0472">Membrane</keyword>
<dbReference type="PANTHER" id="PTHR30294">
    <property type="entry name" value="MEMBRANE COMPONENT OF ABC TRANSPORTER YHHJ-RELATED"/>
    <property type="match status" value="1"/>
</dbReference>
<protein>
    <submittedName>
        <fullName evidence="11">Gldg family protein</fullName>
    </submittedName>
</protein>
<feature type="domain" description="DUF7088" evidence="10">
    <location>
        <begin position="286"/>
        <end position="394"/>
    </location>
</feature>
<evidence type="ECO:0000256" key="1">
    <source>
        <dbReference type="ARBA" id="ARBA00004651"/>
    </source>
</evidence>
<proteinExistence type="predicted"/>
<evidence type="ECO:0000256" key="4">
    <source>
        <dbReference type="ARBA" id="ARBA00022989"/>
    </source>
</evidence>
<name>A0A9X2FC05_9BACT</name>
<sequence length="926" mass="103390">MNFTVVKAIFKRDFISYFSNPTGYVFICVFVMLSSFAAFWPPAFFNNNLANLDQLSNWIPYILLVFIPAITMSMWSEERRQGTDELLLTIPATDMDVVIGKYAAGVAIFTVSLLFSMFSIWLVFSWGLGTPDGGLFLCTYLGYWFLGIAMLAVGMVASFLTKNLTVGFVLGMVFNAPLAILSFGDWLVNDPELAQFITRWGADAQLADFERGVISLPGITYFVSIAVVMLYICMVLIGKRHWGTGDDGDSRWGHYLGRTIALFILFGALNYFLSNYNSLRADVTTEKINSLSPSTVELLRDLSKNDDVDTILVDAYVSPTVPSEYAAHKLNLIGTLQELESMSGGKIQANIHEIENFSEQATTADTAFGITPQTVTTISRGVMSGEEIFMGVAVRHKLDKVVVPFIDKGIPIEYELVRSITTVAEDERKRVGVVTTDVELFGGFNMQAMTQNPETQLIGELRKQYEVVQVDPNQPISDDYDVLLAVQPSAMAPEAMNNLVAAVKRGIPIAIFEDPMPMTFSVPGTADDRIAGGGAMAMFGGGQPQPKGDINQLWDLLGVELTYSDQAILQDYNPYAEYDFPPYLVFVDEGLKAYGAPQPFNEEVAISSGFKQVLFLAPGALRHDNDSKLEYKPLTVTGTLTATVPTRVLRSMRDLSALGRVSNPSNESYVLSALIEGEMENTDDLADALKLDNEADESDEESTKGIEKNPIKAVVVADIDSLCDEIFAIRARGDQSFSQFASLDFQNVAFVLNILDYLAGDDRYLDIRKRSRPHRVLTKIDEATKKSREESREKIDTARDELAEAEQEARNKFAATIQAIENDPKLDNREKDFKIEQARDRGQRKLNRTMERLQNDLQREVLRTQRTLEKDVRKVQDRYKLYAAVLPPILPILLGILVYFHRRSGEREGVSKTRLRFNQKDQQDAA</sequence>
<dbReference type="GO" id="GO:0005886">
    <property type="term" value="C:plasma membrane"/>
    <property type="evidence" value="ECO:0007669"/>
    <property type="project" value="UniProtKB-SubCell"/>
</dbReference>
<gene>
    <name evidence="11" type="ORF">NG895_19775</name>
</gene>
<dbReference type="Pfam" id="PF12698">
    <property type="entry name" value="ABC2_membrane_3"/>
    <property type="match status" value="1"/>
</dbReference>
<dbReference type="AlphaFoldDB" id="A0A9X2FC05"/>
<dbReference type="Proteomes" id="UP001155241">
    <property type="component" value="Unassembled WGS sequence"/>
</dbReference>
<dbReference type="InterPro" id="IPR019196">
    <property type="entry name" value="ABC_transp_unknown"/>
</dbReference>
<evidence type="ECO:0000256" key="6">
    <source>
        <dbReference type="SAM" id="Coils"/>
    </source>
</evidence>
<feature type="coiled-coil region" evidence="6">
    <location>
        <begin position="788"/>
        <end position="815"/>
    </location>
</feature>
<evidence type="ECO:0000313" key="12">
    <source>
        <dbReference type="Proteomes" id="UP001155241"/>
    </source>
</evidence>
<dbReference type="InterPro" id="IPR051449">
    <property type="entry name" value="ABC-2_transporter_component"/>
</dbReference>
<feature type="transmembrane region" description="Helical" evidence="7">
    <location>
        <begin position="102"/>
        <end position="128"/>
    </location>
</feature>
<evidence type="ECO:0000259" key="9">
    <source>
        <dbReference type="Pfam" id="PF12698"/>
    </source>
</evidence>